<reference evidence="1 2" key="1">
    <citation type="journal article" date="2019" name="Nat. Microbiol.">
        <title>Mediterranean grassland soil C-N compound turnover is dependent on rainfall and depth, and is mediated by genomically divergent microorganisms.</title>
        <authorList>
            <person name="Diamond S."/>
            <person name="Andeer P.F."/>
            <person name="Li Z."/>
            <person name="Crits-Christoph A."/>
            <person name="Burstein D."/>
            <person name="Anantharaman K."/>
            <person name="Lane K.R."/>
            <person name="Thomas B.C."/>
            <person name="Pan C."/>
            <person name="Northen T.R."/>
            <person name="Banfield J.F."/>
        </authorList>
    </citation>
    <scope>NUCLEOTIDE SEQUENCE [LARGE SCALE GENOMIC DNA]</scope>
    <source>
        <strain evidence="1">NP_3</strain>
    </source>
</reference>
<dbReference type="EMBL" id="VBAK01000056">
    <property type="protein sequence ID" value="TMI92562.1"/>
    <property type="molecule type" value="Genomic_DNA"/>
</dbReference>
<name>A0A537KAK8_9BACT</name>
<protein>
    <recommendedName>
        <fullName evidence="3">DUF2341 domain-containing protein</fullName>
    </recommendedName>
</protein>
<gene>
    <name evidence="1" type="ORF">E6H00_02555</name>
</gene>
<evidence type="ECO:0000313" key="2">
    <source>
        <dbReference type="Proteomes" id="UP000318509"/>
    </source>
</evidence>
<comment type="caution">
    <text evidence="1">The sequence shown here is derived from an EMBL/GenBank/DDBJ whole genome shotgun (WGS) entry which is preliminary data.</text>
</comment>
<dbReference type="AlphaFoldDB" id="A0A537KAK8"/>
<evidence type="ECO:0008006" key="3">
    <source>
        <dbReference type="Google" id="ProtNLM"/>
    </source>
</evidence>
<organism evidence="1 2">
    <name type="scientific">Candidatus Segetimicrobium genomatis</name>
    <dbReference type="NCBI Taxonomy" id="2569760"/>
    <lineage>
        <taxon>Bacteria</taxon>
        <taxon>Bacillati</taxon>
        <taxon>Candidatus Sysuimicrobiota</taxon>
        <taxon>Candidatus Sysuimicrobiia</taxon>
        <taxon>Candidatus Sysuimicrobiales</taxon>
        <taxon>Candidatus Segetimicrobiaceae</taxon>
        <taxon>Candidatus Segetimicrobium</taxon>
    </lineage>
</organism>
<proteinExistence type="predicted"/>
<sequence>MLVTTLLLAMVVGALFPILTIGQQGSDYARRRQTMTQTGRVALDKLIRELRAAESFRTLASGSVVLTFNYGDGTGAAPTVQYSLNGATHNLEYRWSADYDYREQITVTAGSAVPTTSLPYAVALTFNHAALVTAGKSLASGDDVRVRYWNGSSMVELDRVLDPVVTPPSVWNNTTTKIWFPLQKAIAAAGTDNNYYLYYGNLNDANPPAYGPNVFLDYQDGSPAPGTALDGWTRRDSLGGTPYSTSAGGFVFTEPVTSNSGLYELTKNVANSDVEIFWGFWTTSNNSRGNEAGVGARLSDASVACPSGGCGYLLVPGDGNNNRFRIYYTTAWGSIGSQIGSVNAGITTSVNYYGRFDLVGSKIHGKYWQASITEPAWQVLPGSSGTWADTGVITDISASSGTHYGQIDATTVSMNHLHSTMIVRPRVADPEPATSLGVEASGARTDALTPLAGPFRSLTVACFDATGASIPSCSPMPSVKAVQVTLVVMDASGSVPDLTLTGEALRERP</sequence>
<dbReference type="Proteomes" id="UP000318509">
    <property type="component" value="Unassembled WGS sequence"/>
</dbReference>
<evidence type="ECO:0000313" key="1">
    <source>
        <dbReference type="EMBL" id="TMI92562.1"/>
    </source>
</evidence>
<accession>A0A537KAK8</accession>